<keyword evidence="5 8" id="KW-0223">Dioxygenase</keyword>
<feature type="binding site" evidence="8">
    <location>
        <position position="56"/>
    </location>
    <ligand>
        <name>Fe cation</name>
        <dbReference type="ChEBI" id="CHEBI:24875"/>
        <note>catalytic</note>
    </ligand>
</feature>
<evidence type="ECO:0000256" key="1">
    <source>
        <dbReference type="ARBA" id="ARBA00001954"/>
    </source>
</evidence>
<comment type="caution">
    <text evidence="8">Lacks conserved residue(s) required for the propagation of feature annotation.</text>
</comment>
<dbReference type="NCBIfam" id="TIGR03037">
    <property type="entry name" value="anthran_nbaC"/>
    <property type="match status" value="1"/>
</dbReference>
<feature type="binding site" evidence="8">
    <location>
        <position position="100"/>
    </location>
    <ligand>
        <name>Fe cation</name>
        <dbReference type="ChEBI" id="CHEBI:24875"/>
        <note>catalytic</note>
    </ligand>
</feature>
<dbReference type="EMBL" id="CAJFDI010000005">
    <property type="protein sequence ID" value="CAD5231439.1"/>
    <property type="molecule type" value="Genomic_DNA"/>
</dbReference>
<comment type="catalytic activity">
    <reaction evidence="8">
        <text>3-hydroxyanthranilate + O2 = (2Z,4Z)-2-amino-3-carboxymuconate 6-semialdehyde</text>
        <dbReference type="Rhea" id="RHEA:17953"/>
        <dbReference type="ChEBI" id="CHEBI:15379"/>
        <dbReference type="ChEBI" id="CHEBI:36559"/>
        <dbReference type="ChEBI" id="CHEBI:77612"/>
        <dbReference type="EC" id="1.13.11.6"/>
    </reaction>
</comment>
<sequence length="288" mass="33012">MVEKRSVDGNLVVVDTNEWVAKNKQDFVPPVCNKCMFSDFLKVFFVGGPNSRNDYHIEEGEELFYQIKGDMILKVVEDGVPRDLRIKEGHLFLLPSRVQHSPQRFEETLGCVVERERKQDELDCVRYFINDKSPPTPLWERWFHLNDVVKDLPPVIQEFNGSSEKANNCPGDGSFKREPGFEPSNVKLTEPINLSQFIDQNIDKINGSKVQLFKDQKTKTETFLLGRGEHTLESGETELLLLFERGEGVLDYNGETFTVPAFHTVRLQKNSKATLKIENGIGLTFKFI</sequence>
<dbReference type="GO" id="GO:0005737">
    <property type="term" value="C:cytoplasm"/>
    <property type="evidence" value="ECO:0007669"/>
    <property type="project" value="UniProtKB-SubCell"/>
</dbReference>
<evidence type="ECO:0000313" key="9">
    <source>
        <dbReference type="EMBL" id="CAD5231439.1"/>
    </source>
</evidence>
<feature type="region of interest" description="Domain B" evidence="8">
    <location>
        <begin position="172"/>
        <end position="288"/>
    </location>
</feature>
<dbReference type="InterPro" id="IPR010329">
    <property type="entry name" value="3hydroanth_dOase"/>
</dbReference>
<feature type="region of interest" description="Domain A (catalytic)" evidence="8">
    <location>
        <begin position="1"/>
        <end position="172"/>
    </location>
</feature>
<keyword evidence="8" id="KW-0963">Cytoplasm</keyword>
<name>A0A7I8X5V0_BURXY</name>
<dbReference type="GO" id="GO:0019805">
    <property type="term" value="P:quinolinate biosynthetic process"/>
    <property type="evidence" value="ECO:0007669"/>
    <property type="project" value="UniProtKB-UniRule"/>
</dbReference>
<evidence type="ECO:0000256" key="4">
    <source>
        <dbReference type="ARBA" id="ARBA00022723"/>
    </source>
</evidence>
<keyword evidence="10" id="KW-1185">Reference proteome</keyword>
<comment type="pathway">
    <text evidence="8">Cofactor biosynthesis; NAD(+) biosynthesis; quinolinate from L-kynurenine: step 3/3.</text>
</comment>
<dbReference type="Gene3D" id="2.60.120.10">
    <property type="entry name" value="Jelly Rolls"/>
    <property type="match status" value="1"/>
</dbReference>
<keyword evidence="6 8" id="KW-0560">Oxidoreductase</keyword>
<feature type="binding site" evidence="8">
    <location>
        <position position="114"/>
    </location>
    <ligand>
        <name>substrate</name>
    </ligand>
</feature>
<accession>A0A7I8X5V0</accession>
<dbReference type="HAMAP" id="MF_00825">
    <property type="entry name" value="3_HAO"/>
    <property type="match status" value="1"/>
</dbReference>
<dbReference type="PANTHER" id="PTHR15497">
    <property type="entry name" value="3-HYDROXYANTHRANILATE 3,4-DIOXYGENASE"/>
    <property type="match status" value="1"/>
</dbReference>
<protein>
    <recommendedName>
        <fullName evidence="8">3-hydroxyanthranilate 3,4-dioxygenase</fullName>
        <ecNumber evidence="8">1.13.11.6</ecNumber>
    </recommendedName>
    <alternativeName>
        <fullName evidence="8">3-hydroxyanthranilate oxygenase</fullName>
        <shortName evidence="8">3-HAO</shortName>
    </alternativeName>
    <alternativeName>
        <fullName evidence="8">3-hydroxyanthranilic acid dioxygenase</fullName>
        <shortName evidence="8">HAD</shortName>
    </alternativeName>
</protein>
<organism evidence="9 10">
    <name type="scientific">Bursaphelenchus xylophilus</name>
    <name type="common">Pinewood nematode worm</name>
    <name type="synonym">Aphelenchoides xylophilus</name>
    <dbReference type="NCBI Taxonomy" id="6326"/>
    <lineage>
        <taxon>Eukaryota</taxon>
        <taxon>Metazoa</taxon>
        <taxon>Ecdysozoa</taxon>
        <taxon>Nematoda</taxon>
        <taxon>Chromadorea</taxon>
        <taxon>Rhabditida</taxon>
        <taxon>Tylenchina</taxon>
        <taxon>Tylenchomorpha</taxon>
        <taxon>Aphelenchoidea</taxon>
        <taxon>Aphelenchoididae</taxon>
        <taxon>Bursaphelenchus</taxon>
    </lineage>
</organism>
<feature type="binding site" evidence="8">
    <location>
        <position position="62"/>
    </location>
    <ligand>
        <name>Fe cation</name>
        <dbReference type="ChEBI" id="CHEBI:24875"/>
        <note>catalytic</note>
    </ligand>
</feature>
<dbReference type="Pfam" id="PF06052">
    <property type="entry name" value="3-HAO"/>
    <property type="match status" value="1"/>
</dbReference>
<feature type="binding site" evidence="8">
    <location>
        <position position="62"/>
    </location>
    <ligand>
        <name>substrate</name>
    </ligand>
</feature>
<keyword evidence="7 8" id="KW-0408">Iron</keyword>
<dbReference type="InterPro" id="IPR011051">
    <property type="entry name" value="RmlC_Cupin_sf"/>
</dbReference>
<evidence type="ECO:0000256" key="5">
    <source>
        <dbReference type="ARBA" id="ARBA00022964"/>
    </source>
</evidence>
<keyword evidence="4 8" id="KW-0479">Metal-binding</keyword>
<dbReference type="GO" id="GO:0043420">
    <property type="term" value="P:anthranilate metabolic process"/>
    <property type="evidence" value="ECO:0007669"/>
    <property type="project" value="UniProtKB-UniRule"/>
</dbReference>
<gene>
    <name evidence="9" type="ORF">BXYJ_LOCUS11535</name>
</gene>
<dbReference type="PANTHER" id="PTHR15497:SF1">
    <property type="entry name" value="3-HYDROXYANTHRANILATE 3,4-DIOXYGENASE"/>
    <property type="match status" value="1"/>
</dbReference>
<dbReference type="Proteomes" id="UP000582659">
    <property type="component" value="Unassembled WGS sequence"/>
</dbReference>
<dbReference type="CDD" id="cd06123">
    <property type="entry name" value="cupin_HAO"/>
    <property type="match status" value="1"/>
</dbReference>
<dbReference type="Proteomes" id="UP000659654">
    <property type="component" value="Unassembled WGS sequence"/>
</dbReference>
<dbReference type="SMR" id="A0A7I8X5V0"/>
<reference evidence="9" key="1">
    <citation type="submission" date="2020-09" db="EMBL/GenBank/DDBJ databases">
        <authorList>
            <person name="Kikuchi T."/>
        </authorList>
    </citation>
    <scope>NUCLEOTIDE SEQUENCE</scope>
    <source>
        <strain evidence="9">Ka4C1</strain>
    </source>
</reference>
<dbReference type="OrthoDB" id="204928at2759"/>
<feature type="binding site" evidence="8">
    <location>
        <position position="52"/>
    </location>
    <ligand>
        <name>O2</name>
        <dbReference type="ChEBI" id="CHEBI:15379"/>
    </ligand>
</feature>
<comment type="similarity">
    <text evidence="8">Belongs to the 3-HAO family.</text>
</comment>
<comment type="function">
    <text evidence="2 8">Catalyzes the oxidative ring opening of 3-hydroxyanthranilate to 2-amino-3-carboxymuconate semialdehyde, which spontaneously cyclizes to quinolinate.</text>
</comment>
<dbReference type="AlphaFoldDB" id="A0A7I8X5V0"/>
<evidence type="ECO:0000313" key="10">
    <source>
        <dbReference type="Proteomes" id="UP000659654"/>
    </source>
</evidence>
<evidence type="ECO:0000256" key="8">
    <source>
        <dbReference type="HAMAP-Rule" id="MF_03019"/>
    </source>
</evidence>
<evidence type="ECO:0000256" key="2">
    <source>
        <dbReference type="ARBA" id="ARBA00002752"/>
    </source>
</evidence>
<dbReference type="UniPathway" id="UPA00253">
    <property type="reaction ID" value="UER00330"/>
</dbReference>
<comment type="caution">
    <text evidence="9">The sequence shown here is derived from an EMBL/GenBank/DDBJ whole genome shotgun (WGS) entry which is preliminary data.</text>
</comment>
<dbReference type="GO" id="GO:0000334">
    <property type="term" value="F:3-hydroxyanthranilate 3,4-dioxygenase activity"/>
    <property type="evidence" value="ECO:0007669"/>
    <property type="project" value="UniProtKB-UniRule"/>
</dbReference>
<keyword evidence="3 8" id="KW-0662">Pyridine nucleotide biosynthesis</keyword>
<dbReference type="GO" id="GO:0006569">
    <property type="term" value="P:L-tryptophan catabolic process"/>
    <property type="evidence" value="ECO:0007669"/>
    <property type="project" value="UniProtKB-UniRule"/>
</dbReference>
<dbReference type="EMBL" id="CAJFCV020000005">
    <property type="protein sequence ID" value="CAG9122600.1"/>
    <property type="molecule type" value="Genomic_DNA"/>
</dbReference>
<evidence type="ECO:0000256" key="7">
    <source>
        <dbReference type="ARBA" id="ARBA00023004"/>
    </source>
</evidence>
<dbReference type="EC" id="1.13.11.6" evidence="8"/>
<evidence type="ECO:0000256" key="6">
    <source>
        <dbReference type="ARBA" id="ARBA00023002"/>
    </source>
</evidence>
<dbReference type="GO" id="GO:0008198">
    <property type="term" value="F:ferrous iron binding"/>
    <property type="evidence" value="ECO:0007669"/>
    <property type="project" value="UniProtKB-UniRule"/>
</dbReference>
<dbReference type="InterPro" id="IPR014710">
    <property type="entry name" value="RmlC-like_jellyroll"/>
</dbReference>
<feature type="binding site" evidence="8">
    <location>
        <position position="104"/>
    </location>
    <ligand>
        <name>substrate</name>
    </ligand>
</feature>
<comment type="subcellular location">
    <subcellularLocation>
        <location evidence="8">Cytoplasm</location>
    </subcellularLocation>
</comment>
<evidence type="ECO:0000256" key="3">
    <source>
        <dbReference type="ARBA" id="ARBA00022642"/>
    </source>
</evidence>
<dbReference type="SUPFAM" id="SSF51182">
    <property type="entry name" value="RmlC-like cupins"/>
    <property type="match status" value="1"/>
</dbReference>
<proteinExistence type="inferred from homology"/>
<dbReference type="GO" id="GO:0034354">
    <property type="term" value="P:'de novo' NAD+ biosynthetic process from L-tryptophan"/>
    <property type="evidence" value="ECO:0007669"/>
    <property type="project" value="UniProtKB-UniRule"/>
</dbReference>
<comment type="cofactor">
    <cofactor evidence="1 8">
        <name>Fe(2+)</name>
        <dbReference type="ChEBI" id="CHEBI:29033"/>
    </cofactor>
</comment>